<comment type="caution">
    <text evidence="2">The sequence shown here is derived from an EMBL/GenBank/DDBJ whole genome shotgun (WGS) entry which is preliminary data.</text>
</comment>
<evidence type="ECO:0000313" key="2">
    <source>
        <dbReference type="EMBL" id="KAJ1999695.1"/>
    </source>
</evidence>
<keyword evidence="1" id="KW-0812">Transmembrane</keyword>
<accession>A0A9W8BA28</accession>
<keyword evidence="1" id="KW-1133">Transmembrane helix</keyword>
<gene>
    <name evidence="2" type="ORF">H4R26_004955</name>
</gene>
<dbReference type="EMBL" id="JANBQF010000658">
    <property type="protein sequence ID" value="KAJ1999695.1"/>
    <property type="molecule type" value="Genomic_DNA"/>
</dbReference>
<name>A0A9W8BA28_9FUNG</name>
<organism evidence="2 3">
    <name type="scientific">Coemansia thaxteri</name>
    <dbReference type="NCBI Taxonomy" id="2663907"/>
    <lineage>
        <taxon>Eukaryota</taxon>
        <taxon>Fungi</taxon>
        <taxon>Fungi incertae sedis</taxon>
        <taxon>Zoopagomycota</taxon>
        <taxon>Kickxellomycotina</taxon>
        <taxon>Kickxellomycetes</taxon>
        <taxon>Kickxellales</taxon>
        <taxon>Kickxellaceae</taxon>
        <taxon>Coemansia</taxon>
    </lineage>
</organism>
<feature type="transmembrane region" description="Helical" evidence="1">
    <location>
        <begin position="147"/>
        <end position="165"/>
    </location>
</feature>
<sequence length="215" mass="24225">MATAEKCSSEKKACAENEQKLSTQRAELEALLLLDPTNNTSLEQQHDMLTNVEQRRALEKLVIQNEADIQAFSTFLKLPTVFLLMLNLVFAYNYAMSGLGSSSLAAVAKLPFTSYDIYAEHPILATELSVVTLQFTLYLLSSRRWDWLARTGLCVAFILGTLHAFTSRTNGVAELLWWILPVLNLGVASYAQLNMRRSQLRIEELAQKTYKSKND</sequence>
<dbReference type="AlphaFoldDB" id="A0A9W8BA28"/>
<evidence type="ECO:0000256" key="1">
    <source>
        <dbReference type="SAM" id="Phobius"/>
    </source>
</evidence>
<feature type="transmembrane region" description="Helical" evidence="1">
    <location>
        <begin position="171"/>
        <end position="191"/>
    </location>
</feature>
<keyword evidence="3" id="KW-1185">Reference proteome</keyword>
<feature type="transmembrane region" description="Helical" evidence="1">
    <location>
        <begin position="121"/>
        <end position="140"/>
    </location>
</feature>
<dbReference type="Proteomes" id="UP001150907">
    <property type="component" value="Unassembled WGS sequence"/>
</dbReference>
<proteinExistence type="predicted"/>
<protein>
    <submittedName>
        <fullName evidence="2">Uncharacterized protein</fullName>
    </submittedName>
</protein>
<evidence type="ECO:0000313" key="3">
    <source>
        <dbReference type="Proteomes" id="UP001150907"/>
    </source>
</evidence>
<reference evidence="2" key="1">
    <citation type="submission" date="2022-07" db="EMBL/GenBank/DDBJ databases">
        <title>Phylogenomic reconstructions and comparative analyses of Kickxellomycotina fungi.</title>
        <authorList>
            <person name="Reynolds N.K."/>
            <person name="Stajich J.E."/>
            <person name="Barry K."/>
            <person name="Grigoriev I.V."/>
            <person name="Crous P."/>
            <person name="Smith M.E."/>
        </authorList>
    </citation>
    <scope>NUCLEOTIDE SEQUENCE</scope>
    <source>
        <strain evidence="2">IMI 214461</strain>
    </source>
</reference>
<dbReference type="OrthoDB" id="5540273at2759"/>
<keyword evidence="1" id="KW-0472">Membrane</keyword>